<name>M6UEQ3_9LEPT</name>
<dbReference type="AlphaFoldDB" id="M6UEQ3"/>
<protein>
    <submittedName>
        <fullName evidence="1">Uncharacterized protein</fullName>
    </submittedName>
</protein>
<proteinExistence type="predicted"/>
<dbReference type="InterPro" id="IPR058915">
    <property type="entry name" value="AcrVA2-like"/>
</dbReference>
<reference evidence="1 2" key="1">
    <citation type="submission" date="2013-01" db="EMBL/GenBank/DDBJ databases">
        <authorList>
            <person name="Harkins D.M."/>
            <person name="Durkin A.S."/>
            <person name="Brinkac L.M."/>
            <person name="Haft D.H."/>
            <person name="Selengut J.D."/>
            <person name="Sanka R."/>
            <person name="DePew J."/>
            <person name="Purushe J."/>
            <person name="Matthias M.A."/>
            <person name="Vinetz J.M."/>
            <person name="Sutton G.G."/>
            <person name="Nierman W.C."/>
            <person name="Fouts D.E."/>
        </authorList>
    </citation>
    <scope>NUCLEOTIDE SEQUENCE [LARGE SCALE GENOMIC DNA]</scope>
    <source>
        <strain evidence="1 2">ZUN142</strain>
    </source>
</reference>
<dbReference type="Proteomes" id="UP000012153">
    <property type="component" value="Unassembled WGS sequence"/>
</dbReference>
<evidence type="ECO:0000313" key="1">
    <source>
        <dbReference type="EMBL" id="EMO39534.1"/>
    </source>
</evidence>
<accession>M6UEQ3</accession>
<organism evidence="1 2">
    <name type="scientific">Leptospira noguchii serovar Autumnalis str. ZUN142</name>
    <dbReference type="NCBI Taxonomy" id="1085540"/>
    <lineage>
        <taxon>Bacteria</taxon>
        <taxon>Pseudomonadati</taxon>
        <taxon>Spirochaetota</taxon>
        <taxon>Spirochaetia</taxon>
        <taxon>Leptospirales</taxon>
        <taxon>Leptospiraceae</taxon>
        <taxon>Leptospira</taxon>
    </lineage>
</organism>
<comment type="caution">
    <text evidence="1">The sequence shown here is derived from an EMBL/GenBank/DDBJ whole genome shotgun (WGS) entry which is preliminary data.</text>
</comment>
<sequence length="341" mass="40543">MIYISYIETRNLMQNIKKTLKRKDRKRIKSRPEQLTDELFTLIPHYKDVLKISLELKNEWNQYVFAPLGAYFPILFEGKPKLDPKFLVKMNLLQQMAAIVPWSLSKSIYKFTNELIEELTNSELPENIPCEALKLLPYWSIYIELSNQEIKDCKGFFVFLDSIDGVDELRILLDFEDKPPYLLKLLLKDNCSIEESLKFTTDQIKTKYFGNITNRIFHFLDTSNDLFLEYFKKIIPLILYINSENSEITGNYPYTEYKKRTKEKMEVGISLEPNSNITIWEVGKNFSQSLRLHNRNIKEEIKENSKSPHIRRSHWHHYWVGSGENRRLTLQWLSPIFINPQ</sequence>
<dbReference type="Pfam" id="PF26125">
    <property type="entry name" value="AcrVA2-like"/>
    <property type="match status" value="1"/>
</dbReference>
<dbReference type="RefSeq" id="WP_004440774.1">
    <property type="nucleotide sequence ID" value="NZ_AHOP02000053.1"/>
</dbReference>
<evidence type="ECO:0000313" key="2">
    <source>
        <dbReference type="Proteomes" id="UP000012153"/>
    </source>
</evidence>
<dbReference type="CDD" id="cd22987">
    <property type="entry name" value="AcrVA2-like"/>
    <property type="match status" value="1"/>
</dbReference>
<dbReference type="EMBL" id="AHOP02000053">
    <property type="protein sequence ID" value="EMO39534.1"/>
    <property type="molecule type" value="Genomic_DNA"/>
</dbReference>
<gene>
    <name evidence="1" type="ORF">LEP1GSC186_3286</name>
</gene>